<dbReference type="KEGG" id="cro:ROD_40381"/>
<name>D2THX4_CITRI</name>
<accession>D2THX4</accession>
<dbReference type="AlphaFoldDB" id="D2THX4"/>
<keyword evidence="2" id="KW-1185">Reference proteome</keyword>
<dbReference type="STRING" id="637910.ROD_40381"/>
<proteinExistence type="predicted"/>
<sequence>MMSYSDPLPENQTHHVALWRLSHFNITCLTFSLCNRHQTAKKSPPDALEKFVNGPILIV</sequence>
<dbReference type="HOGENOM" id="CLU_2951967_0_0_6"/>
<gene>
    <name evidence="1" type="ordered locus">ROD_40381</name>
</gene>
<dbReference type="EMBL" id="FN543502">
    <property type="protein sequence ID" value="CBG90743.1"/>
    <property type="molecule type" value="Genomic_DNA"/>
</dbReference>
<protein>
    <submittedName>
        <fullName evidence="1">Uncharacterized protein</fullName>
    </submittedName>
</protein>
<dbReference type="Proteomes" id="UP000001889">
    <property type="component" value="Chromosome"/>
</dbReference>
<evidence type="ECO:0000313" key="1">
    <source>
        <dbReference type="EMBL" id="CBG90743.1"/>
    </source>
</evidence>
<organism evidence="1 2">
    <name type="scientific">Citrobacter rodentium (strain ICC168)</name>
    <name type="common">Citrobacter freundii biotype 4280</name>
    <dbReference type="NCBI Taxonomy" id="637910"/>
    <lineage>
        <taxon>Bacteria</taxon>
        <taxon>Pseudomonadati</taxon>
        <taxon>Pseudomonadota</taxon>
        <taxon>Gammaproteobacteria</taxon>
        <taxon>Enterobacterales</taxon>
        <taxon>Enterobacteriaceae</taxon>
        <taxon>Citrobacter</taxon>
    </lineage>
</organism>
<reference evidence="1 2" key="1">
    <citation type="journal article" date="2010" name="J. Bacteriol.">
        <title>The Citrobacter rodentium genome sequence reveals convergent evolution with human pathogenic Escherichia coli.</title>
        <authorList>
            <person name="Petty N.K."/>
            <person name="Bulgin R."/>
            <person name="Crepin V.F."/>
            <person name="Cerdeno-Tarraga A.M."/>
            <person name="Schroeder G.N."/>
            <person name="Quail M.A."/>
            <person name="Lennard N."/>
            <person name="Corton C."/>
            <person name="Barron A."/>
            <person name="Clark L."/>
            <person name="Toribio A.L."/>
            <person name="Parkhill J."/>
            <person name="Dougan G."/>
            <person name="Frankel G."/>
            <person name="Thomson N.R."/>
        </authorList>
    </citation>
    <scope>NUCLEOTIDE SEQUENCE [LARGE SCALE GENOMIC DNA]</scope>
    <source>
        <strain evidence="1 2">ICC168</strain>
    </source>
</reference>
<evidence type="ECO:0000313" key="2">
    <source>
        <dbReference type="Proteomes" id="UP000001889"/>
    </source>
</evidence>